<dbReference type="InterPro" id="IPR002903">
    <property type="entry name" value="RsmH"/>
</dbReference>
<keyword evidence="8" id="KW-1185">Reference proteome</keyword>
<dbReference type="NCBIfam" id="TIGR00006">
    <property type="entry name" value="16S rRNA (cytosine(1402)-N(4))-methyltransferase RsmH"/>
    <property type="match status" value="1"/>
</dbReference>
<evidence type="ECO:0000256" key="2">
    <source>
        <dbReference type="ARBA" id="ARBA00022552"/>
    </source>
</evidence>
<feature type="binding site" evidence="6">
    <location>
        <position position="77"/>
    </location>
    <ligand>
        <name>S-adenosyl-L-methionine</name>
        <dbReference type="ChEBI" id="CHEBI:59789"/>
    </ligand>
</feature>
<dbReference type="EMBL" id="BMLY01000002">
    <property type="protein sequence ID" value="GGP25661.1"/>
    <property type="molecule type" value="Genomic_DNA"/>
</dbReference>
<feature type="binding site" evidence="6">
    <location>
        <position position="53"/>
    </location>
    <ligand>
        <name>S-adenosyl-L-methionine</name>
        <dbReference type="ChEBI" id="CHEBI:59789"/>
    </ligand>
</feature>
<dbReference type="HAMAP" id="MF_01007">
    <property type="entry name" value="16SrRNA_methyltr_H"/>
    <property type="match status" value="1"/>
</dbReference>
<keyword evidence="6" id="KW-0963">Cytoplasm</keyword>
<evidence type="ECO:0000256" key="6">
    <source>
        <dbReference type="HAMAP-Rule" id="MF_01007"/>
    </source>
</evidence>
<dbReference type="SUPFAM" id="SSF81799">
    <property type="entry name" value="Putative methyltransferase TM0872, insert domain"/>
    <property type="match status" value="1"/>
</dbReference>
<feature type="binding site" evidence="6">
    <location>
        <begin position="33"/>
        <end position="35"/>
    </location>
    <ligand>
        <name>S-adenosyl-L-methionine</name>
        <dbReference type="ChEBI" id="CHEBI:59789"/>
    </ligand>
</feature>
<proteinExistence type="inferred from homology"/>
<gene>
    <name evidence="6 7" type="primary">rsmH</name>
    <name evidence="7" type="ORF">GCM10010971_14800</name>
</gene>
<dbReference type="InterPro" id="IPR029063">
    <property type="entry name" value="SAM-dependent_MTases_sf"/>
</dbReference>
<reference evidence="8" key="1">
    <citation type="journal article" date="2019" name="Int. J. Syst. Evol. Microbiol.">
        <title>The Global Catalogue of Microorganisms (GCM) 10K type strain sequencing project: providing services to taxonomists for standard genome sequencing and annotation.</title>
        <authorList>
            <consortium name="The Broad Institute Genomics Platform"/>
            <consortium name="The Broad Institute Genome Sequencing Center for Infectious Disease"/>
            <person name="Wu L."/>
            <person name="Ma J."/>
        </authorList>
    </citation>
    <scope>NUCLEOTIDE SEQUENCE [LARGE SCALE GENOMIC DNA]</scope>
    <source>
        <strain evidence="8">CGMCC 1.8860</strain>
    </source>
</reference>
<evidence type="ECO:0000256" key="4">
    <source>
        <dbReference type="ARBA" id="ARBA00022679"/>
    </source>
</evidence>
<evidence type="ECO:0000313" key="7">
    <source>
        <dbReference type="EMBL" id="GGP25661.1"/>
    </source>
</evidence>
<dbReference type="EC" id="2.1.1.199" evidence="6"/>
<evidence type="ECO:0000256" key="3">
    <source>
        <dbReference type="ARBA" id="ARBA00022603"/>
    </source>
</evidence>
<keyword evidence="2 6" id="KW-0698">rRNA processing</keyword>
<comment type="caution">
    <text evidence="7">The sequence shown here is derived from an EMBL/GenBank/DDBJ whole genome shotgun (WGS) entry which is preliminary data.</text>
</comment>
<dbReference type="SUPFAM" id="SSF53335">
    <property type="entry name" value="S-adenosyl-L-methionine-dependent methyltransferases"/>
    <property type="match status" value="1"/>
</dbReference>
<comment type="function">
    <text evidence="6">Specifically methylates the N4 position of cytidine in position 1402 (C1402) of 16S rRNA.</text>
</comment>
<dbReference type="Pfam" id="PF01795">
    <property type="entry name" value="Methyltransf_5"/>
    <property type="match status" value="1"/>
</dbReference>
<comment type="similarity">
    <text evidence="1 6">Belongs to the methyltransferase superfamily. RsmH family.</text>
</comment>
<dbReference type="Gene3D" id="3.40.50.150">
    <property type="entry name" value="Vaccinia Virus protein VP39"/>
    <property type="match status" value="1"/>
</dbReference>
<dbReference type="Gene3D" id="1.10.150.170">
    <property type="entry name" value="Putative methyltransferase TM0872, insert domain"/>
    <property type="match status" value="1"/>
</dbReference>
<keyword evidence="5 6" id="KW-0949">S-adenosyl-L-methionine</keyword>
<keyword evidence="4 6" id="KW-0808">Transferase</keyword>
<comment type="subcellular location">
    <subcellularLocation>
        <location evidence="6">Cytoplasm</location>
    </subcellularLocation>
</comment>
<evidence type="ECO:0000256" key="5">
    <source>
        <dbReference type="ARBA" id="ARBA00022691"/>
    </source>
</evidence>
<dbReference type="PANTHER" id="PTHR11265">
    <property type="entry name" value="S-ADENOSYL-METHYLTRANSFERASE MRAW"/>
    <property type="match status" value="1"/>
</dbReference>
<evidence type="ECO:0000256" key="1">
    <source>
        <dbReference type="ARBA" id="ARBA00010396"/>
    </source>
</evidence>
<dbReference type="Proteomes" id="UP000621859">
    <property type="component" value="Unassembled WGS sequence"/>
</dbReference>
<feature type="binding site" evidence="6">
    <location>
        <position position="98"/>
    </location>
    <ligand>
        <name>S-adenosyl-L-methionine</name>
        <dbReference type="ChEBI" id="CHEBI:59789"/>
    </ligand>
</feature>
<accession>A0ABQ2PJW4</accession>
<dbReference type="GO" id="GO:0008168">
    <property type="term" value="F:methyltransferase activity"/>
    <property type="evidence" value="ECO:0007669"/>
    <property type="project" value="UniProtKB-KW"/>
</dbReference>
<feature type="binding site" evidence="6">
    <location>
        <position position="105"/>
    </location>
    <ligand>
        <name>S-adenosyl-L-methionine</name>
        <dbReference type="ChEBI" id="CHEBI:59789"/>
    </ligand>
</feature>
<protein>
    <recommendedName>
        <fullName evidence="6">Ribosomal RNA small subunit methyltransferase H</fullName>
        <ecNumber evidence="6">2.1.1.199</ecNumber>
    </recommendedName>
    <alternativeName>
        <fullName evidence="6">16S rRNA m(4)C1402 methyltransferase</fullName>
    </alternativeName>
    <alternativeName>
        <fullName evidence="6">rRNA (cytosine-N(4)-)-methyltransferase RsmH</fullName>
    </alternativeName>
</protein>
<keyword evidence="3 6" id="KW-0489">Methyltransferase</keyword>
<evidence type="ECO:0000313" key="8">
    <source>
        <dbReference type="Proteomes" id="UP000621859"/>
    </source>
</evidence>
<dbReference type="RefSeq" id="WP_188691204.1">
    <property type="nucleotide sequence ID" value="NZ_BMLY01000002.1"/>
</dbReference>
<comment type="catalytic activity">
    <reaction evidence="6">
        <text>cytidine(1402) in 16S rRNA + S-adenosyl-L-methionine = N(4)-methylcytidine(1402) in 16S rRNA + S-adenosyl-L-homocysteine + H(+)</text>
        <dbReference type="Rhea" id="RHEA:42928"/>
        <dbReference type="Rhea" id="RHEA-COMP:10286"/>
        <dbReference type="Rhea" id="RHEA-COMP:10287"/>
        <dbReference type="ChEBI" id="CHEBI:15378"/>
        <dbReference type="ChEBI" id="CHEBI:57856"/>
        <dbReference type="ChEBI" id="CHEBI:59789"/>
        <dbReference type="ChEBI" id="CHEBI:74506"/>
        <dbReference type="ChEBI" id="CHEBI:82748"/>
        <dbReference type="EC" id="2.1.1.199"/>
    </reaction>
</comment>
<dbReference type="PANTHER" id="PTHR11265:SF0">
    <property type="entry name" value="12S RRNA N4-METHYLCYTIDINE METHYLTRANSFERASE"/>
    <property type="match status" value="1"/>
</dbReference>
<name>A0ABQ2PJW4_9NEIS</name>
<dbReference type="PIRSF" id="PIRSF004486">
    <property type="entry name" value="MraW"/>
    <property type="match status" value="1"/>
</dbReference>
<organism evidence="7 8">
    <name type="scientific">Silvimonas amylolytica</name>
    <dbReference type="NCBI Taxonomy" id="449663"/>
    <lineage>
        <taxon>Bacteria</taxon>
        <taxon>Pseudomonadati</taxon>
        <taxon>Pseudomonadota</taxon>
        <taxon>Betaproteobacteria</taxon>
        <taxon>Neisseriales</taxon>
        <taxon>Chitinibacteraceae</taxon>
        <taxon>Silvimonas</taxon>
    </lineage>
</organism>
<dbReference type="InterPro" id="IPR023397">
    <property type="entry name" value="SAM-dep_MeTrfase_MraW_recog"/>
</dbReference>
<dbReference type="GO" id="GO:0032259">
    <property type="term" value="P:methylation"/>
    <property type="evidence" value="ECO:0007669"/>
    <property type="project" value="UniProtKB-KW"/>
</dbReference>
<sequence length="309" mass="33790">MSFIHRTVLLDEAVHGLNLQPDGVYVDGTFGRGGHSRHILAQLGPQGRLIAFDKDPQAIAEAGTITDPRFTIVHDGFAQLAQALDKLGVSTVDGVLLDLGVSSPQLDDGSRGFSFRFDAPLDMRMDTTRGMTAAEWLNTADVKDIAEVIRDYGEERFAKQVAAAIVAGRGDQPLTSTRQLAALVAKAVRTREPGQDPATRTFQAVRIFINRELEELSLILPQALARLKPGGRLSIIAFHSLEDRIVKQFMQHASKSHMPDRLPLRASEMPVPPLRIIGKPVRASETEVAENPRARSAILRVAERTEAAL</sequence>